<dbReference type="AlphaFoldDB" id="A0A0P7XRZ9"/>
<dbReference type="PANTHER" id="PTHR33507:SF3">
    <property type="entry name" value="INNER MEMBRANE PROTEIN YBBJ"/>
    <property type="match status" value="1"/>
</dbReference>
<keyword evidence="4 5" id="KW-0472">Membrane</keyword>
<dbReference type="Pfam" id="PF01957">
    <property type="entry name" value="NfeD"/>
    <property type="match status" value="1"/>
</dbReference>
<evidence type="ECO:0000256" key="4">
    <source>
        <dbReference type="ARBA" id="ARBA00023136"/>
    </source>
</evidence>
<dbReference type="PATRIC" id="fig|1653334.4.peg.3595"/>
<feature type="domain" description="NfeD-like C-terminal" evidence="6">
    <location>
        <begin position="90"/>
        <end position="143"/>
    </location>
</feature>
<dbReference type="OrthoDB" id="9810336at2"/>
<dbReference type="Gene3D" id="2.40.50.140">
    <property type="entry name" value="Nucleic acid-binding proteins"/>
    <property type="match status" value="1"/>
</dbReference>
<evidence type="ECO:0000256" key="1">
    <source>
        <dbReference type="ARBA" id="ARBA00004141"/>
    </source>
</evidence>
<dbReference type="EMBL" id="LJSX01000016">
    <property type="protein sequence ID" value="KPQ10355.1"/>
    <property type="molecule type" value="Genomic_DNA"/>
</dbReference>
<dbReference type="GO" id="GO:0005886">
    <property type="term" value="C:plasma membrane"/>
    <property type="evidence" value="ECO:0007669"/>
    <property type="project" value="TreeGrafter"/>
</dbReference>
<dbReference type="InterPro" id="IPR002810">
    <property type="entry name" value="NfeD-like_C"/>
</dbReference>
<dbReference type="RefSeq" id="WP_074443891.1">
    <property type="nucleotide sequence ID" value="NZ_FMBM01000001.1"/>
</dbReference>
<feature type="transmembrane region" description="Helical" evidence="5">
    <location>
        <begin position="6"/>
        <end position="24"/>
    </location>
</feature>
<dbReference type="PANTHER" id="PTHR33507">
    <property type="entry name" value="INNER MEMBRANE PROTEIN YBBJ"/>
    <property type="match status" value="1"/>
</dbReference>
<keyword evidence="2 5" id="KW-0812">Transmembrane</keyword>
<accession>A0A0P7XRZ9</accession>
<evidence type="ECO:0000256" key="5">
    <source>
        <dbReference type="SAM" id="Phobius"/>
    </source>
</evidence>
<dbReference type="InterPro" id="IPR012340">
    <property type="entry name" value="NA-bd_OB-fold"/>
</dbReference>
<evidence type="ECO:0000256" key="2">
    <source>
        <dbReference type="ARBA" id="ARBA00022692"/>
    </source>
</evidence>
<evidence type="ECO:0000256" key="3">
    <source>
        <dbReference type="ARBA" id="ARBA00022989"/>
    </source>
</evidence>
<dbReference type="Proteomes" id="UP000050497">
    <property type="component" value="Unassembled WGS sequence"/>
</dbReference>
<comment type="caution">
    <text evidence="7">The sequence shown here is derived from an EMBL/GenBank/DDBJ whole genome shotgun (WGS) entry which is preliminary data.</text>
</comment>
<sequence length="148" mass="15748">METLFDSPWIWIIAGALIAGLEILVPGVFLLWIGFGALAVGLILTLAPDLPLAWQMLIFAVAMLSSLGLGFALQRRSKGGGAPMLNQDLQAMIGRRYVALADFEAGRGRIRVADTSFAVVSDDPVKEGEIVEVTAIDGARPRVSRVAG</sequence>
<evidence type="ECO:0000313" key="8">
    <source>
        <dbReference type="EMBL" id="SCC79664.1"/>
    </source>
</evidence>
<comment type="subcellular location">
    <subcellularLocation>
        <location evidence="1">Membrane</location>
        <topology evidence="1">Multi-pass membrane protein</topology>
    </subcellularLocation>
</comment>
<gene>
    <name evidence="8" type="ORF">GA0071312_1082</name>
    <name evidence="7" type="ORF">HLUCCO17_11280</name>
</gene>
<evidence type="ECO:0000313" key="10">
    <source>
        <dbReference type="Proteomes" id="UP000182800"/>
    </source>
</evidence>
<feature type="transmembrane region" description="Helical" evidence="5">
    <location>
        <begin position="53"/>
        <end position="73"/>
    </location>
</feature>
<reference evidence="8 10" key="2">
    <citation type="submission" date="2016-08" db="EMBL/GenBank/DDBJ databases">
        <authorList>
            <person name="Varghese N."/>
            <person name="Submissions Spin"/>
        </authorList>
    </citation>
    <scope>NUCLEOTIDE SEQUENCE [LARGE SCALE GENOMIC DNA]</scope>
    <source>
        <strain evidence="8 10">HL-109</strain>
    </source>
</reference>
<evidence type="ECO:0000313" key="9">
    <source>
        <dbReference type="Proteomes" id="UP000050497"/>
    </source>
</evidence>
<dbReference type="InterPro" id="IPR052165">
    <property type="entry name" value="Membrane_assoc_protease"/>
</dbReference>
<dbReference type="STRING" id="1653334.GA0071312_1082"/>
<evidence type="ECO:0000259" key="6">
    <source>
        <dbReference type="Pfam" id="PF01957"/>
    </source>
</evidence>
<name>A0A0P7XRZ9_9HYPH</name>
<dbReference type="EMBL" id="FMBM01000001">
    <property type="protein sequence ID" value="SCC79664.1"/>
    <property type="molecule type" value="Genomic_DNA"/>
</dbReference>
<organism evidence="7 9">
    <name type="scientific">Saliniramus fredricksonii</name>
    <dbReference type="NCBI Taxonomy" id="1653334"/>
    <lineage>
        <taxon>Bacteria</taxon>
        <taxon>Pseudomonadati</taxon>
        <taxon>Pseudomonadota</taxon>
        <taxon>Alphaproteobacteria</taxon>
        <taxon>Hyphomicrobiales</taxon>
        <taxon>Salinarimonadaceae</taxon>
        <taxon>Saliniramus</taxon>
    </lineage>
</organism>
<reference evidence="7 9" key="1">
    <citation type="submission" date="2015-09" db="EMBL/GenBank/DDBJ databases">
        <title>Identification and resolution of microdiversity through metagenomic sequencing of parallel consortia.</title>
        <authorList>
            <person name="Nelson W.C."/>
            <person name="Romine M.F."/>
            <person name="Lindemann S.R."/>
        </authorList>
    </citation>
    <scope>NUCLEOTIDE SEQUENCE [LARGE SCALE GENOMIC DNA]</scope>
    <source>
        <strain evidence="7">HL-109</strain>
    </source>
</reference>
<evidence type="ECO:0000313" key="7">
    <source>
        <dbReference type="EMBL" id="KPQ10355.1"/>
    </source>
</evidence>
<keyword evidence="10" id="KW-1185">Reference proteome</keyword>
<keyword evidence="3 5" id="KW-1133">Transmembrane helix</keyword>
<dbReference type="Proteomes" id="UP000182800">
    <property type="component" value="Unassembled WGS sequence"/>
</dbReference>
<proteinExistence type="predicted"/>
<protein>
    <recommendedName>
        <fullName evidence="6">NfeD-like C-terminal domain-containing protein</fullName>
    </recommendedName>
</protein>